<feature type="region of interest" description="Disordered" evidence="1">
    <location>
        <begin position="1130"/>
        <end position="1199"/>
    </location>
</feature>
<accession>A0AAE1ZAQ7</accession>
<evidence type="ECO:0000259" key="2">
    <source>
        <dbReference type="SMART" id="SM00355"/>
    </source>
</evidence>
<feature type="domain" description="C2H2-type" evidence="2">
    <location>
        <begin position="178"/>
        <end position="203"/>
    </location>
</feature>
<dbReference type="Proteomes" id="UP001292079">
    <property type="component" value="Unassembled WGS sequence"/>
</dbReference>
<dbReference type="SMART" id="SM00355">
    <property type="entry name" value="ZnF_C2H2"/>
    <property type="match status" value="8"/>
</dbReference>
<feature type="region of interest" description="Disordered" evidence="1">
    <location>
        <begin position="538"/>
        <end position="576"/>
    </location>
</feature>
<comment type="caution">
    <text evidence="3">The sequence shown here is derived from an EMBL/GenBank/DDBJ whole genome shotgun (WGS) entry which is preliminary data.</text>
</comment>
<feature type="domain" description="C2H2-type" evidence="2">
    <location>
        <begin position="321"/>
        <end position="344"/>
    </location>
</feature>
<evidence type="ECO:0000313" key="3">
    <source>
        <dbReference type="EMBL" id="KAK4469927.1"/>
    </source>
</evidence>
<feature type="domain" description="C2H2-type" evidence="2">
    <location>
        <begin position="113"/>
        <end position="141"/>
    </location>
</feature>
<reference evidence="3" key="2">
    <citation type="journal article" date="2023" name="Infect Dis Poverty">
        <title>Chromosome-scale genome of the human blood fluke Schistosoma mekongi and its implications for public health.</title>
        <authorList>
            <person name="Zhou M."/>
            <person name="Xu L."/>
            <person name="Xu D."/>
            <person name="Chen W."/>
            <person name="Khan J."/>
            <person name="Hu Y."/>
            <person name="Huang H."/>
            <person name="Wei H."/>
            <person name="Zhang Y."/>
            <person name="Chusongsang P."/>
            <person name="Tanasarnprasert K."/>
            <person name="Hu X."/>
            <person name="Limpanont Y."/>
            <person name="Lv Z."/>
        </authorList>
    </citation>
    <scope>NUCLEOTIDE SEQUENCE</scope>
    <source>
        <strain evidence="3">LV_2022a</strain>
    </source>
</reference>
<feature type="region of interest" description="Disordered" evidence="1">
    <location>
        <begin position="838"/>
        <end position="868"/>
    </location>
</feature>
<reference evidence="3" key="1">
    <citation type="submission" date="2022-04" db="EMBL/GenBank/DDBJ databases">
        <authorList>
            <person name="Xu L."/>
            <person name="Lv Z."/>
        </authorList>
    </citation>
    <scope>NUCLEOTIDE SEQUENCE</scope>
    <source>
        <strain evidence="3">LV_2022a</strain>
    </source>
</reference>
<feature type="region of interest" description="Disordered" evidence="1">
    <location>
        <begin position="893"/>
        <end position="942"/>
    </location>
</feature>
<feature type="compositionally biased region" description="Polar residues" evidence="1">
    <location>
        <begin position="544"/>
        <end position="556"/>
    </location>
</feature>
<dbReference type="InterPro" id="IPR013087">
    <property type="entry name" value="Znf_C2H2_type"/>
</dbReference>
<feature type="compositionally biased region" description="Polar residues" evidence="1">
    <location>
        <begin position="909"/>
        <end position="942"/>
    </location>
</feature>
<evidence type="ECO:0000256" key="1">
    <source>
        <dbReference type="SAM" id="MobiDB-lite"/>
    </source>
</evidence>
<feature type="compositionally biased region" description="Polar residues" evidence="1">
    <location>
        <begin position="1130"/>
        <end position="1145"/>
    </location>
</feature>
<feature type="domain" description="C2H2-type" evidence="2">
    <location>
        <begin position="1267"/>
        <end position="1291"/>
    </location>
</feature>
<feature type="domain" description="C2H2-type" evidence="2">
    <location>
        <begin position="768"/>
        <end position="792"/>
    </location>
</feature>
<dbReference type="EMBL" id="JALJAT010000005">
    <property type="protein sequence ID" value="KAK4469927.1"/>
    <property type="molecule type" value="Genomic_DNA"/>
</dbReference>
<feature type="compositionally biased region" description="Basic and acidic residues" evidence="1">
    <location>
        <begin position="1185"/>
        <end position="1198"/>
    </location>
</feature>
<feature type="domain" description="C2H2-type" evidence="2">
    <location>
        <begin position="79"/>
        <end position="100"/>
    </location>
</feature>
<sequence length="1630" mass="180993">MSVPGQGRKLSCSTLRRNIQLLEGASGCFTCSLCAQTTGLRNSRFDNSSHLLYKSDSSTCDPDAFDAHLIKYHANNVCHLCLYCNSIVHQKCLTIHISQHLLTCSSSKSPKVFVCPSRPQCPYEYSTDHFQHLQIHWYSQHSSSFETSANLQCSQCMNIFSTLLEWGEHIKLNLSSLVHCTFPGCFIKSPSRALILDHFKRKHASFLETKGETFSHIYRETSELICNHLFTTVAELDNPSRYDGNSLITVADQPPAVNEVFADMSPPFVFLLRCPYCDLATIRWIYFLMHPASCTGIKAYFRNRRQDSDKALPLVYRCHVFWCSKCQVVSTEQKLIAEHVTYCHNPKEASVYREHLRVSLLDDNSEPATVDLPLNTEQKSGSSTYAMDLLPSSFSIPKDSTEKTESPMNLAALARPTASKLISLTGLVQQTPPSNVHTLSVNQSPSSIYNGVIVSNSITNIPTNSSLNIMNGASAVKTLQSLTVGQDSGSFSACDAASAVAAMAAAALSGFTNFNISNAVTSSVSAFSKSLPCDVSSPIPIQPKPSTLSIESTDSVQDNKEGNKNEALDSQRSDSLDSLDKSVDECLSSDDSCRGCDALVSFPFDECKFRSELCTQLQPHVIDLLALKMKQFSSYFVRILGKENHRRIPVCPECDKVFPYGLGDFKRHLLTVHLEIPREHLKDCLRFTYLPKSEEKFQEVQEQLAMCQMKPRVLEVGRRRIPLPYSLRILRRLTVHLPVATREFLEQKMQLYSRLSVIVDTRGGFRRYKCNHCSYSSPHALADVRKHILGSHCGISTKHFRHCLQSSRLDPVEFTLFSDEKLARLARNFFHRRQVSNNSGSLIASPNPTSDNHNFSESASMISPTTPNSLSYKPQDSFASHFTAVVPGSKNKVTVRIRPPVPPDLHALDSTSPTQSIDNHTSTSPNISSIEQPTLSSDQNVDLASLPSIPGIEGADRVVDLALPFSEPVLRQLLESSGAPEQHIEDIVSKMRVYSTYKMSRICRNDRTIAFRCPCGRLFITTRQPDSKIRAATLADSRRHVMGVHARIPNVFITICCQASRITREYDFQIYPDDMLLRLAMDRPIKLNNLPPDVGTVNINSRSLSSNFTKPLKELAPYPSVPTIAHLQPMNTHSVSSSPRTQATDATEIDSVSEGTDTGAASGSICLDDSLNKNESNENDDEKEGSDIDPKKIQKESEDPLAQLNAVQASGAEEVERIIDLPYSSEALKTLVQGYCPPNYFPVLEAKMGVYSSLKVYITRRRGRRYFCCSGCSSSSPHGMGDIRKHILGVHAKVPERYKAAAMHCSRLSREDNTLLPNHVLLHLAKMKWKGTVIKPLSEMDLTQFGSRRASAVGLPRPSGQFASQVYQPTIHREVSFNRSDHMSSSPSKHPVNKSLSMISVSDVGIADENDVLSSSRAINLPEDGTNDQDNEEEVDVNCTTTMDNNDVELPELSTSIFHNSTDYRSNDDSFDLPRPAKISRLHDDDTIIVYPLPVNGISSTVHENISELSSPFSSIHITNAPVFETKINKPTITPSGSSRRKPNKMHLVQLRPDHHYSESNFQSIHSISSLDNSTVSLPDQQSNDILHSQLTSVNNGNSSKSESIVGTDCDHLTKINHPPVNSVQNRIGV</sequence>
<keyword evidence="4" id="KW-1185">Reference proteome</keyword>
<name>A0AAE1ZAQ7_SCHME</name>
<organism evidence="3 4">
    <name type="scientific">Schistosoma mekongi</name>
    <name type="common">Parasitic worm</name>
    <dbReference type="NCBI Taxonomy" id="38744"/>
    <lineage>
        <taxon>Eukaryota</taxon>
        <taxon>Metazoa</taxon>
        <taxon>Spiralia</taxon>
        <taxon>Lophotrochozoa</taxon>
        <taxon>Platyhelminthes</taxon>
        <taxon>Trematoda</taxon>
        <taxon>Digenea</taxon>
        <taxon>Strigeidida</taxon>
        <taxon>Schistosomatoidea</taxon>
        <taxon>Schistosomatidae</taxon>
        <taxon>Schistosoma</taxon>
    </lineage>
</organism>
<gene>
    <name evidence="3" type="ORF">MN116_007429</name>
</gene>
<proteinExistence type="predicted"/>
<feature type="domain" description="C2H2-type" evidence="2">
    <location>
        <begin position="649"/>
        <end position="673"/>
    </location>
</feature>
<feature type="compositionally biased region" description="Basic and acidic residues" evidence="1">
    <location>
        <begin position="557"/>
        <end position="576"/>
    </location>
</feature>
<protein>
    <recommendedName>
        <fullName evidence="2">C2H2-type domain-containing protein</fullName>
    </recommendedName>
</protein>
<feature type="domain" description="C2H2-type" evidence="2">
    <location>
        <begin position="151"/>
        <end position="171"/>
    </location>
</feature>
<evidence type="ECO:0000313" key="4">
    <source>
        <dbReference type="Proteomes" id="UP001292079"/>
    </source>
</evidence>